<dbReference type="AlphaFoldDB" id="A0A9W8CXE7"/>
<evidence type="ECO:0000313" key="3">
    <source>
        <dbReference type="Proteomes" id="UP001143981"/>
    </source>
</evidence>
<dbReference type="Gene3D" id="2.70.50.70">
    <property type="match status" value="1"/>
</dbReference>
<evidence type="ECO:0000256" key="1">
    <source>
        <dbReference type="SAM" id="SignalP"/>
    </source>
</evidence>
<gene>
    <name evidence="2" type="ORF">LPJ61_003740</name>
</gene>
<feature type="chain" id="PRO_5040899446" description="Chitin-binding type-4 domain-containing protein" evidence="1">
    <location>
        <begin position="20"/>
        <end position="223"/>
    </location>
</feature>
<evidence type="ECO:0000313" key="2">
    <source>
        <dbReference type="EMBL" id="KAJ1728988.1"/>
    </source>
</evidence>
<comment type="caution">
    <text evidence="2">The sequence shown here is derived from an EMBL/GenBank/DDBJ whole genome shotgun (WGS) entry which is preliminary data.</text>
</comment>
<organism evidence="2 3">
    <name type="scientific">Coemansia biformis</name>
    <dbReference type="NCBI Taxonomy" id="1286918"/>
    <lineage>
        <taxon>Eukaryota</taxon>
        <taxon>Fungi</taxon>
        <taxon>Fungi incertae sedis</taxon>
        <taxon>Zoopagomycota</taxon>
        <taxon>Kickxellomycotina</taxon>
        <taxon>Kickxellomycetes</taxon>
        <taxon>Kickxellales</taxon>
        <taxon>Kickxellaceae</taxon>
        <taxon>Coemansia</taxon>
    </lineage>
</organism>
<feature type="non-terminal residue" evidence="2">
    <location>
        <position position="223"/>
    </location>
</feature>
<keyword evidence="1" id="KW-0732">Signal</keyword>
<dbReference type="PANTHER" id="PTHR36182:SF1">
    <property type="entry name" value="PROTEIN, PUTATIVE (AFU_ORTHOLOGUE AFUA_6G10930)-RELATED"/>
    <property type="match status" value="1"/>
</dbReference>
<protein>
    <recommendedName>
        <fullName evidence="4">Chitin-binding type-4 domain-containing protein</fullName>
    </recommendedName>
</protein>
<name>A0A9W8CXE7_9FUNG</name>
<dbReference type="EMBL" id="JANBOI010000698">
    <property type="protein sequence ID" value="KAJ1728988.1"/>
    <property type="molecule type" value="Genomic_DNA"/>
</dbReference>
<sequence length="223" mass="23952">MRPHASLCALASLLAAVHAHNSLSYPCPRYSSKGKDCPQLPPGQQLDYSINSPIGNAGNDSPMPLCKYSTPWPTPAAKWAAGQSITVSFVPGGISHSGGHCEFSMSYDGGKTFAVIHQELRYCFVGSKSSGTTNVVTQSSYTFNLPKDLPSSDKAIFAWSWVNASGNREFYMNCADVAISGTSKSYTGKEMTIANYKGYPTIPEFAGNYDTGLDLYTKAKSIT</sequence>
<proteinExistence type="predicted"/>
<dbReference type="PANTHER" id="PTHR36182">
    <property type="entry name" value="PROTEIN, PUTATIVE (AFU_ORTHOLOGUE AFUA_6G10930)-RELATED"/>
    <property type="match status" value="1"/>
</dbReference>
<dbReference type="OrthoDB" id="2342176at2759"/>
<dbReference type="Proteomes" id="UP001143981">
    <property type="component" value="Unassembled WGS sequence"/>
</dbReference>
<accession>A0A9W8CXE7</accession>
<feature type="signal peptide" evidence="1">
    <location>
        <begin position="1"/>
        <end position="19"/>
    </location>
</feature>
<keyword evidence="3" id="KW-1185">Reference proteome</keyword>
<evidence type="ECO:0008006" key="4">
    <source>
        <dbReference type="Google" id="ProtNLM"/>
    </source>
</evidence>
<reference evidence="2" key="1">
    <citation type="submission" date="2022-07" db="EMBL/GenBank/DDBJ databases">
        <title>Phylogenomic reconstructions and comparative analyses of Kickxellomycotina fungi.</title>
        <authorList>
            <person name="Reynolds N.K."/>
            <person name="Stajich J.E."/>
            <person name="Barry K."/>
            <person name="Grigoriev I.V."/>
            <person name="Crous P."/>
            <person name="Smith M.E."/>
        </authorList>
    </citation>
    <scope>NUCLEOTIDE SEQUENCE</scope>
    <source>
        <strain evidence="2">BCRC 34381</strain>
    </source>
</reference>